<dbReference type="Gene3D" id="1.20.1250.20">
    <property type="entry name" value="MFS general substrate transporter like domains"/>
    <property type="match status" value="2"/>
</dbReference>
<feature type="transmembrane region" description="Helical" evidence="2">
    <location>
        <begin position="402"/>
        <end position="422"/>
    </location>
</feature>
<feature type="transmembrane region" description="Helical" evidence="2">
    <location>
        <begin position="110"/>
        <end position="130"/>
    </location>
</feature>
<organism evidence="3 4">
    <name type="scientific">Candidatus Phaeomarinibacter ectocarpi</name>
    <dbReference type="NCBI Taxonomy" id="1458461"/>
    <lineage>
        <taxon>Bacteria</taxon>
        <taxon>Pseudomonadati</taxon>
        <taxon>Pseudomonadota</taxon>
        <taxon>Alphaproteobacteria</taxon>
        <taxon>Hyphomicrobiales</taxon>
        <taxon>Parvibaculaceae</taxon>
        <taxon>Candidatus Phaeomarinibacter</taxon>
    </lineage>
</organism>
<sequence>MAKGRISKWQLGSFALPAIPIAALGLPIVVYLPPFYAEDMGLSLSLVGVIFMVARFWDVFTDPVLGTLSDRIHSRWGRRRHWLVISAPILMLSSYMLFMPTAPVTGAYLMFWMVILYIGWTLITISHMSWGAELSTDYDERSSIQGWREFALIFGSFTVLALPAVLQTTGASTGLADGVAAMGWFVIILLPITIALAVWVVPEFKSVPQASINWKESGRLILKNTLLRRVLLADLLVGIAPGITGSLYIFFASYVMGLPETASLLLLVYFVAGFVGVPIWLRIAHKMGKHKTLAIAMFYGATALPLIVFMPREEFWWLFFGNTLYGLAYGAGSFLLRAIMADVCDRDLIDSGQQRTGLYYSLLTMTNKIGFAVAVGITYVMLDAIGFVPEAGANSPETLNQLLALYVSLPALFMAIAGIVMWRYPLTKEAQAELRAKLAERHHTHEGPADAAAAVAAVATGVHDRTPD</sequence>
<feature type="transmembrane region" description="Helical" evidence="2">
    <location>
        <begin position="12"/>
        <end position="34"/>
    </location>
</feature>
<evidence type="ECO:0000313" key="4">
    <source>
        <dbReference type="Proteomes" id="UP000032160"/>
    </source>
</evidence>
<feature type="transmembrane region" description="Helical" evidence="2">
    <location>
        <begin position="316"/>
        <end position="336"/>
    </location>
</feature>
<accession>X5MP81</accession>
<feature type="transmembrane region" description="Helical" evidence="2">
    <location>
        <begin position="150"/>
        <end position="169"/>
    </location>
</feature>
<dbReference type="EMBL" id="HG966617">
    <property type="protein sequence ID" value="CDO61081.1"/>
    <property type="molecule type" value="Genomic_DNA"/>
</dbReference>
<dbReference type="STRING" id="1458461.BN1012_Phect2869"/>
<dbReference type="Proteomes" id="UP000032160">
    <property type="component" value="Chromosome I"/>
</dbReference>
<feature type="transmembrane region" description="Helical" evidence="2">
    <location>
        <begin position="357"/>
        <end position="382"/>
    </location>
</feature>
<dbReference type="OrthoDB" id="181905at2"/>
<comment type="similarity">
    <text evidence="1">Belongs to the sodium:galactoside symporter (TC 2.A.2) family.</text>
</comment>
<dbReference type="CDD" id="cd17332">
    <property type="entry name" value="MFS_MelB_like"/>
    <property type="match status" value="1"/>
</dbReference>
<reference evidence="3 4" key="1">
    <citation type="journal article" date="2014" name="Front. Genet.">
        <title>Genome and metabolic network of "Candidatus Phaeomarinobacter ectocarpi" Ec32, a new candidate genus of Alphaproteobacteria frequently associated with brown algae.</title>
        <authorList>
            <person name="Dittami S.M."/>
            <person name="Barbeyron T."/>
            <person name="Boyen C."/>
            <person name="Cambefort J."/>
            <person name="Collet G."/>
            <person name="Delage L."/>
            <person name="Gobet A."/>
            <person name="Groisillier A."/>
            <person name="Leblanc C."/>
            <person name="Michel G."/>
            <person name="Scornet D."/>
            <person name="Siegel A."/>
            <person name="Tapia J.E."/>
            <person name="Tonon T."/>
        </authorList>
    </citation>
    <scope>NUCLEOTIDE SEQUENCE [LARGE SCALE GENOMIC DNA]</scope>
    <source>
        <strain evidence="3 4">Ec32</strain>
    </source>
</reference>
<feature type="transmembrane region" description="Helical" evidence="2">
    <location>
        <begin position="262"/>
        <end position="281"/>
    </location>
</feature>
<proteinExistence type="inferred from homology"/>
<keyword evidence="2" id="KW-0472">Membrane</keyword>
<protein>
    <submittedName>
        <fullName evidence="3">MFS/sugar transport family protein</fullName>
    </submittedName>
</protein>
<feature type="transmembrane region" description="Helical" evidence="2">
    <location>
        <begin position="230"/>
        <end position="256"/>
    </location>
</feature>
<gene>
    <name evidence="3" type="ORF">BN1012_Phect2869</name>
</gene>
<dbReference type="AlphaFoldDB" id="X5MP81"/>
<feature type="transmembrane region" description="Helical" evidence="2">
    <location>
        <begin position="40"/>
        <end position="60"/>
    </location>
</feature>
<evidence type="ECO:0000313" key="3">
    <source>
        <dbReference type="EMBL" id="CDO61081.1"/>
    </source>
</evidence>
<feature type="transmembrane region" description="Helical" evidence="2">
    <location>
        <begin position="293"/>
        <end position="310"/>
    </location>
</feature>
<evidence type="ECO:0000256" key="2">
    <source>
        <dbReference type="SAM" id="Phobius"/>
    </source>
</evidence>
<keyword evidence="3" id="KW-0813">Transport</keyword>
<dbReference type="PANTHER" id="PTHR11328:SF24">
    <property type="entry name" value="MAJOR FACILITATOR SUPERFAMILY (MFS) PROFILE DOMAIN-CONTAINING PROTEIN"/>
    <property type="match status" value="1"/>
</dbReference>
<keyword evidence="2" id="KW-0812">Transmembrane</keyword>
<keyword evidence="3" id="KW-0762">Sugar transport</keyword>
<dbReference type="InterPro" id="IPR036259">
    <property type="entry name" value="MFS_trans_sf"/>
</dbReference>
<feature type="transmembrane region" description="Helical" evidence="2">
    <location>
        <begin position="181"/>
        <end position="201"/>
    </location>
</feature>
<dbReference type="HOGENOM" id="CLU_027408_8_0_5"/>
<dbReference type="GO" id="GO:0015293">
    <property type="term" value="F:symporter activity"/>
    <property type="evidence" value="ECO:0007669"/>
    <property type="project" value="InterPro"/>
</dbReference>
<keyword evidence="2" id="KW-1133">Transmembrane helix</keyword>
<keyword evidence="4" id="KW-1185">Reference proteome</keyword>
<dbReference type="Pfam" id="PF13347">
    <property type="entry name" value="MFS_2"/>
    <property type="match status" value="1"/>
</dbReference>
<dbReference type="GO" id="GO:0008643">
    <property type="term" value="P:carbohydrate transport"/>
    <property type="evidence" value="ECO:0007669"/>
    <property type="project" value="InterPro"/>
</dbReference>
<dbReference type="RefSeq" id="WP_043948972.1">
    <property type="nucleotide sequence ID" value="NZ_HG966617.1"/>
</dbReference>
<evidence type="ECO:0000256" key="1">
    <source>
        <dbReference type="ARBA" id="ARBA00009617"/>
    </source>
</evidence>
<dbReference type="InterPro" id="IPR039672">
    <property type="entry name" value="MFS_2"/>
</dbReference>
<dbReference type="SUPFAM" id="SSF103473">
    <property type="entry name" value="MFS general substrate transporter"/>
    <property type="match status" value="1"/>
</dbReference>
<dbReference type="GO" id="GO:0005886">
    <property type="term" value="C:plasma membrane"/>
    <property type="evidence" value="ECO:0007669"/>
    <property type="project" value="TreeGrafter"/>
</dbReference>
<dbReference type="KEGG" id="pect:BN1012_Phect2869"/>
<feature type="transmembrane region" description="Helical" evidence="2">
    <location>
        <begin position="81"/>
        <end position="98"/>
    </location>
</feature>
<name>X5MP81_9HYPH</name>
<dbReference type="PANTHER" id="PTHR11328">
    <property type="entry name" value="MAJOR FACILITATOR SUPERFAMILY DOMAIN-CONTAINING PROTEIN"/>
    <property type="match status" value="1"/>
</dbReference>